<keyword evidence="3" id="KW-1185">Reference proteome</keyword>
<protein>
    <submittedName>
        <fullName evidence="2">Uncharacterized protein</fullName>
    </submittedName>
</protein>
<dbReference type="AlphaFoldDB" id="A0A1X1XXZ0"/>
<dbReference type="OrthoDB" id="5149795at2"/>
<dbReference type="RefSeq" id="WP_085241304.1">
    <property type="nucleotide sequence ID" value="NZ_LQPE01000115.1"/>
</dbReference>
<evidence type="ECO:0000313" key="3">
    <source>
        <dbReference type="Proteomes" id="UP000193487"/>
    </source>
</evidence>
<comment type="caution">
    <text evidence="2">The sequence shown here is derived from an EMBL/GenBank/DDBJ whole genome shotgun (WGS) entry which is preliminary data.</text>
</comment>
<evidence type="ECO:0000313" key="2">
    <source>
        <dbReference type="EMBL" id="ORW03712.1"/>
    </source>
</evidence>
<reference evidence="2 3" key="1">
    <citation type="submission" date="2016-01" db="EMBL/GenBank/DDBJ databases">
        <title>The new phylogeny of the genus Mycobacterium.</title>
        <authorList>
            <person name="Tarcisio F."/>
            <person name="Conor M."/>
            <person name="Antonella G."/>
            <person name="Elisabetta G."/>
            <person name="Giulia F.S."/>
            <person name="Sara T."/>
            <person name="Anna F."/>
            <person name="Clotilde B."/>
            <person name="Roberto B."/>
            <person name="Veronica D.S."/>
            <person name="Fabio R."/>
            <person name="Monica P."/>
            <person name="Olivier J."/>
            <person name="Enrico T."/>
            <person name="Nicola S."/>
        </authorList>
    </citation>
    <scope>NUCLEOTIDE SEQUENCE [LARGE SCALE GENOMIC DNA]</scope>
    <source>
        <strain evidence="2 3">DSM 45166</strain>
    </source>
</reference>
<feature type="region of interest" description="Disordered" evidence="1">
    <location>
        <begin position="85"/>
        <end position="111"/>
    </location>
</feature>
<dbReference type="Proteomes" id="UP000193487">
    <property type="component" value="Unassembled WGS sequence"/>
</dbReference>
<evidence type="ECO:0000256" key="1">
    <source>
        <dbReference type="SAM" id="MobiDB-lite"/>
    </source>
</evidence>
<name>A0A1X1XXZ0_9MYCO</name>
<gene>
    <name evidence="2" type="ORF">AWC14_00280</name>
</gene>
<organism evidence="2 3">
    <name type="scientific">Mycobacterium kyorinense</name>
    <dbReference type="NCBI Taxonomy" id="487514"/>
    <lineage>
        <taxon>Bacteria</taxon>
        <taxon>Bacillati</taxon>
        <taxon>Actinomycetota</taxon>
        <taxon>Actinomycetes</taxon>
        <taxon>Mycobacteriales</taxon>
        <taxon>Mycobacteriaceae</taxon>
        <taxon>Mycobacterium</taxon>
    </lineage>
</organism>
<accession>A0A1X1XXZ0</accession>
<proteinExistence type="predicted"/>
<sequence>MTDIATTFEVWDGMGEMRLSTTDQGAAYKLCDELRDNDISAEVHRKRSWPCGDCGCTVVSHGGYDTDCDGCGARYNAFGQRLRDDSRANPSNYDDEISDMDGYEMQHAYDN</sequence>
<feature type="compositionally biased region" description="Acidic residues" evidence="1">
    <location>
        <begin position="93"/>
        <end position="102"/>
    </location>
</feature>
<dbReference type="EMBL" id="LQPE01000115">
    <property type="protein sequence ID" value="ORW03712.1"/>
    <property type="molecule type" value="Genomic_DNA"/>
</dbReference>